<feature type="signal peptide" evidence="1">
    <location>
        <begin position="1"/>
        <end position="27"/>
    </location>
</feature>
<evidence type="ECO:0008006" key="4">
    <source>
        <dbReference type="Google" id="ProtNLM"/>
    </source>
</evidence>
<dbReference type="SUPFAM" id="SSF49785">
    <property type="entry name" value="Galactose-binding domain-like"/>
    <property type="match status" value="1"/>
</dbReference>
<evidence type="ECO:0000313" key="3">
    <source>
        <dbReference type="Proteomes" id="UP000647172"/>
    </source>
</evidence>
<feature type="chain" id="PRO_5038069182" description="Carbohydrate binding domain-containing protein" evidence="1">
    <location>
        <begin position="28"/>
        <end position="432"/>
    </location>
</feature>
<comment type="caution">
    <text evidence="2">The sequence shown here is derived from an EMBL/GenBank/DDBJ whole genome shotgun (WGS) entry which is preliminary data.</text>
</comment>
<keyword evidence="3" id="KW-1185">Reference proteome</keyword>
<dbReference type="InterPro" id="IPR008979">
    <property type="entry name" value="Galactose-bd-like_sf"/>
</dbReference>
<accession>A0A919JEN0</accession>
<evidence type="ECO:0000256" key="1">
    <source>
        <dbReference type="SAM" id="SignalP"/>
    </source>
</evidence>
<gene>
    <name evidence="2" type="ORF">Ani05nite_31380</name>
</gene>
<dbReference type="Gene3D" id="2.60.120.260">
    <property type="entry name" value="Galactose-binding domain-like"/>
    <property type="match status" value="1"/>
</dbReference>
<reference evidence="2" key="1">
    <citation type="submission" date="2021-01" db="EMBL/GenBank/DDBJ databases">
        <title>Whole genome shotgun sequence of Actinoplanes nipponensis NBRC 14063.</title>
        <authorList>
            <person name="Komaki H."/>
            <person name="Tamura T."/>
        </authorList>
    </citation>
    <scope>NUCLEOTIDE SEQUENCE</scope>
    <source>
        <strain evidence="2">NBRC 14063</strain>
    </source>
</reference>
<sequence>MRFARPLFVAATAAGLLAGLVGTPAAAAGTTSVAVPNSSFGDGWLDGKLKCWNTGPSGAAKLTLTSRSHSGPWAAHATGTTAAGSQVVLSTDRTEACPIPVTAGRQYTLGFWMSSSAGAQPVVSSYSTTAGWTEWFRGTKISATTDLRRYTAVLPVVPTGVTRLSVGLSFPGTGTVVLDDVDLTAPETVLTAPQTTAPAAPAALFQPVFPASGLVTNEFAYWNPTDPQRADSRDWEMTSGSLFALDGSGYSGKVDGGSPDVRSVTNTGSAIFRLNTRDHSFGDVQVAMKLNVSGLTATSRTPAVDWDGVHIFLHYQSQYELYYASVARRDGHVVIKKKCLGGPSNGGAYYALGSSEVSGLSLPLNSWQDVGASIRNNADGSVFIALQRNGKTVSTATDSGVGCAPIRAAGATGIRGDNAEFRFSGFTVSALG</sequence>
<dbReference type="Proteomes" id="UP000647172">
    <property type="component" value="Unassembled WGS sequence"/>
</dbReference>
<organism evidence="2 3">
    <name type="scientific">Actinoplanes nipponensis</name>
    <dbReference type="NCBI Taxonomy" id="135950"/>
    <lineage>
        <taxon>Bacteria</taxon>
        <taxon>Bacillati</taxon>
        <taxon>Actinomycetota</taxon>
        <taxon>Actinomycetes</taxon>
        <taxon>Micromonosporales</taxon>
        <taxon>Micromonosporaceae</taxon>
        <taxon>Actinoplanes</taxon>
    </lineage>
</organism>
<dbReference type="RefSeq" id="WP_203769009.1">
    <property type="nucleotide sequence ID" value="NZ_BOMQ01000036.1"/>
</dbReference>
<proteinExistence type="predicted"/>
<name>A0A919JEN0_9ACTN</name>
<protein>
    <recommendedName>
        <fullName evidence="4">Carbohydrate binding domain-containing protein</fullName>
    </recommendedName>
</protein>
<keyword evidence="1" id="KW-0732">Signal</keyword>
<evidence type="ECO:0000313" key="2">
    <source>
        <dbReference type="EMBL" id="GIE49604.1"/>
    </source>
</evidence>
<dbReference type="AlphaFoldDB" id="A0A919JEN0"/>
<dbReference type="EMBL" id="BOMQ01000036">
    <property type="protein sequence ID" value="GIE49604.1"/>
    <property type="molecule type" value="Genomic_DNA"/>
</dbReference>